<organism evidence="1 2">
    <name type="scientific">Paramecium octaurelia</name>
    <dbReference type="NCBI Taxonomy" id="43137"/>
    <lineage>
        <taxon>Eukaryota</taxon>
        <taxon>Sar</taxon>
        <taxon>Alveolata</taxon>
        <taxon>Ciliophora</taxon>
        <taxon>Intramacronucleata</taxon>
        <taxon>Oligohymenophorea</taxon>
        <taxon>Peniculida</taxon>
        <taxon>Parameciidae</taxon>
        <taxon>Paramecium</taxon>
    </lineage>
</organism>
<reference evidence="1" key="1">
    <citation type="submission" date="2021-01" db="EMBL/GenBank/DDBJ databases">
        <authorList>
            <consortium name="Genoscope - CEA"/>
            <person name="William W."/>
        </authorList>
    </citation>
    <scope>NUCLEOTIDE SEQUENCE</scope>
</reference>
<keyword evidence="2" id="KW-1185">Reference proteome</keyword>
<dbReference type="EMBL" id="CAJJDP010000039">
    <property type="protein sequence ID" value="CAD8161231.1"/>
    <property type="molecule type" value="Genomic_DNA"/>
</dbReference>
<comment type="caution">
    <text evidence="1">The sequence shown here is derived from an EMBL/GenBank/DDBJ whole genome shotgun (WGS) entry which is preliminary data.</text>
</comment>
<protein>
    <submittedName>
        <fullName evidence="1">Uncharacterized protein</fullName>
    </submittedName>
</protein>
<evidence type="ECO:0000313" key="1">
    <source>
        <dbReference type="EMBL" id="CAD8161231.1"/>
    </source>
</evidence>
<gene>
    <name evidence="1" type="ORF">POCTA_138.1.T0390281</name>
</gene>
<name>A0A8S1U7D3_PAROT</name>
<sequence>MRCNQYTSTLIRFCIKIILIHQFALDKYFHSQVLLSCIRNGLHDSLLRRSMSQSIQYCLGCGIIQTTNSSSLVQFIYIYKYIFDSQLFIEHERNQLILSIRRYMTVFSFGFLNRRLYAFLLLTGFDSISME</sequence>
<dbReference type="Proteomes" id="UP000683925">
    <property type="component" value="Unassembled WGS sequence"/>
</dbReference>
<dbReference type="AlphaFoldDB" id="A0A8S1U7D3"/>
<evidence type="ECO:0000313" key="2">
    <source>
        <dbReference type="Proteomes" id="UP000683925"/>
    </source>
</evidence>
<proteinExistence type="predicted"/>
<accession>A0A8S1U7D3</accession>